<dbReference type="OrthoDB" id="5591029at2759"/>
<dbReference type="AlphaFoldDB" id="A0A9W8CXH4"/>
<protein>
    <submittedName>
        <fullName evidence="2">Uncharacterized protein</fullName>
    </submittedName>
</protein>
<evidence type="ECO:0000313" key="3">
    <source>
        <dbReference type="Proteomes" id="UP001143981"/>
    </source>
</evidence>
<dbReference type="EMBL" id="JANBOI010000093">
    <property type="protein sequence ID" value="KAJ1734134.1"/>
    <property type="molecule type" value="Genomic_DNA"/>
</dbReference>
<keyword evidence="3" id="KW-1185">Reference proteome</keyword>
<dbReference type="Proteomes" id="UP001143981">
    <property type="component" value="Unassembled WGS sequence"/>
</dbReference>
<accession>A0A9W8CXH4</accession>
<organism evidence="2 3">
    <name type="scientific">Coemansia biformis</name>
    <dbReference type="NCBI Taxonomy" id="1286918"/>
    <lineage>
        <taxon>Eukaryota</taxon>
        <taxon>Fungi</taxon>
        <taxon>Fungi incertae sedis</taxon>
        <taxon>Zoopagomycota</taxon>
        <taxon>Kickxellomycotina</taxon>
        <taxon>Kickxellomycetes</taxon>
        <taxon>Kickxellales</taxon>
        <taxon>Kickxellaceae</taxon>
        <taxon>Coemansia</taxon>
    </lineage>
</organism>
<feature type="compositionally biased region" description="Low complexity" evidence="1">
    <location>
        <begin position="124"/>
        <end position="146"/>
    </location>
</feature>
<comment type="caution">
    <text evidence="2">The sequence shown here is derived from an EMBL/GenBank/DDBJ whole genome shotgun (WGS) entry which is preliminary data.</text>
</comment>
<feature type="compositionally biased region" description="Basic and acidic residues" evidence="1">
    <location>
        <begin position="358"/>
        <end position="371"/>
    </location>
</feature>
<evidence type="ECO:0000256" key="1">
    <source>
        <dbReference type="SAM" id="MobiDB-lite"/>
    </source>
</evidence>
<evidence type="ECO:0000313" key="2">
    <source>
        <dbReference type="EMBL" id="KAJ1734134.1"/>
    </source>
</evidence>
<proteinExistence type="predicted"/>
<sequence>MDAILEWATHFYCAADDHEMLADLLPLRARAAGAEPAPAEAEAAAGNLAGDRQPLHLAFYRLRKAAAELGPSYLGLDETEEMLDSRQPWASPLNLQRMAKRAHTAGVDTRSHSGAAATGDAQDASPLEPFSSPFSSPPRAAQPRAVRSADRAAAKALDVPAMVHMLITVEGARRHFAAEFLSRRNAQGSVAEQSERWQHHFAKRNIAAETKFENILIALKELVVLRAVVDHGVTRIGELKQVLGHMDAEQHPEPLTAPRVAVQRDFDAAQCLAVLNLMFPLDLLGMDTHCSASTGRWQQRYARPLQHVPSPRMQLHQLLCEVEAWVSGDERVTVSVGSALLHSDSSSGDGDNVDGATTDEHRAKRARTDRAHTPANCPTWLAAARGLAWGQLKQSCITYLRDAQQKITDHYQAIHPWATGPGAIGSAPVTVPEHLGELGDEGLRIARAIQGENGHLLEEVMRQVSCGTPVLERIARHSRLIKLRFSPYAAYDALARLGASS</sequence>
<name>A0A9W8CXH4_9FUNG</name>
<feature type="region of interest" description="Disordered" evidence="1">
    <location>
        <begin position="341"/>
        <end position="371"/>
    </location>
</feature>
<feature type="region of interest" description="Disordered" evidence="1">
    <location>
        <begin position="102"/>
        <end position="147"/>
    </location>
</feature>
<gene>
    <name evidence="2" type="ORF">LPJ61_001235</name>
</gene>
<feature type="compositionally biased region" description="Low complexity" evidence="1">
    <location>
        <begin position="341"/>
        <end position="356"/>
    </location>
</feature>
<reference evidence="2" key="1">
    <citation type="submission" date="2022-07" db="EMBL/GenBank/DDBJ databases">
        <title>Phylogenomic reconstructions and comparative analyses of Kickxellomycotina fungi.</title>
        <authorList>
            <person name="Reynolds N.K."/>
            <person name="Stajich J.E."/>
            <person name="Barry K."/>
            <person name="Grigoriev I.V."/>
            <person name="Crous P."/>
            <person name="Smith M.E."/>
        </authorList>
    </citation>
    <scope>NUCLEOTIDE SEQUENCE</scope>
    <source>
        <strain evidence="2">BCRC 34381</strain>
    </source>
</reference>